<dbReference type="InterPro" id="IPR001915">
    <property type="entry name" value="Peptidase_M48"/>
</dbReference>
<dbReference type="GO" id="GO:0051603">
    <property type="term" value="P:proteolysis involved in protein catabolic process"/>
    <property type="evidence" value="ECO:0007669"/>
    <property type="project" value="TreeGrafter"/>
</dbReference>
<dbReference type="InterPro" id="IPR011990">
    <property type="entry name" value="TPR-like_helical_dom_sf"/>
</dbReference>
<dbReference type="OrthoDB" id="9810445at2"/>
<dbReference type="PANTHER" id="PTHR22726">
    <property type="entry name" value="METALLOENDOPEPTIDASE OMA1"/>
    <property type="match status" value="1"/>
</dbReference>
<feature type="coiled-coil region" evidence="9">
    <location>
        <begin position="331"/>
        <end position="358"/>
    </location>
</feature>
<sequence length="468" mass="51440">MFSSLSQANSQLPDIGTAGVSALSVEQEVLYGKAFMRFARASLPLIDDPVLDEYINDLGLSIVSQANNVRFPFTFFLVKDNAINAAAFLGGRIKVHSGLFLHAETESELAGVLAHEISHVTQRHIARYLEDQAKSTPLSIAGLVGSIALAMLNPTAGAAAINATMGLTLQNSINFTRDNEYEADRIGMALLANAGFEPGGMMTFFQKLAAENRYSSKLPEMLLTHPITENRIAEARNRAASYKTPHRDSSLDFYLAKARIQAMYTSQSTDSLLAYFEQNAKKSRLGSPAQLAAQYGKALALMKSNHSAEAGNILATLIKQQPDNLFFQDSLTDQEIDAQQYSAAISRLEQRNQNMQNNPVIIINLANVYLKANQPEASIRLLDQYTRNNPESSLAWQLLTEGYQQTANQTGFHQAQAEYLALRGDIAQATDHLHMARANTADGLSQARIDARIAELEKQKKVDDSLKR</sequence>
<dbReference type="STRING" id="595494.Tola_0919"/>
<dbReference type="InterPro" id="IPR051156">
    <property type="entry name" value="Mito/Outer_Membr_Metalloprot"/>
</dbReference>
<feature type="active site" description="Proton donor" evidence="8">
    <location>
        <position position="184"/>
    </location>
</feature>
<dbReference type="RefSeq" id="WP_012729146.1">
    <property type="nucleotide sequence ID" value="NC_012691.1"/>
</dbReference>
<keyword evidence="12" id="KW-1185">Reference proteome</keyword>
<evidence type="ECO:0000256" key="4">
    <source>
        <dbReference type="ARBA" id="ARBA00022764"/>
    </source>
</evidence>
<dbReference type="InterPro" id="IPR030873">
    <property type="entry name" value="Protease_BepA"/>
</dbReference>
<feature type="domain" description="Peptidase M48" evidence="10">
    <location>
        <begin position="53"/>
        <end position="238"/>
    </location>
</feature>
<reference evidence="12" key="1">
    <citation type="submission" date="2009-05" db="EMBL/GenBank/DDBJ databases">
        <title>Complete sequence of Tolumonas auensis DSM 9187.</title>
        <authorList>
            <consortium name="US DOE Joint Genome Institute"/>
            <person name="Lucas S."/>
            <person name="Copeland A."/>
            <person name="Lapidus A."/>
            <person name="Glavina del Rio T."/>
            <person name="Tice H."/>
            <person name="Bruce D."/>
            <person name="Goodwin L."/>
            <person name="Pitluck S."/>
            <person name="Chertkov O."/>
            <person name="Brettin T."/>
            <person name="Detter J.C."/>
            <person name="Han C."/>
            <person name="Larimer F."/>
            <person name="Land M."/>
            <person name="Hauser L."/>
            <person name="Kyrpides N."/>
            <person name="Mikhailova N."/>
            <person name="Spring S."/>
            <person name="Beller H."/>
        </authorList>
    </citation>
    <scope>NUCLEOTIDE SEQUENCE [LARGE SCALE GENOMIC DNA]</scope>
    <source>
        <strain evidence="12">DSM 9187 / TA4</strain>
    </source>
</reference>
<keyword evidence="6 8" id="KW-0862">Zinc</keyword>
<evidence type="ECO:0000256" key="2">
    <source>
        <dbReference type="ARBA" id="ARBA00022723"/>
    </source>
</evidence>
<organism evidence="11 12">
    <name type="scientific">Tolumonas auensis (strain DSM 9187 / NBRC 110442 / TA 4)</name>
    <dbReference type="NCBI Taxonomy" id="595494"/>
    <lineage>
        <taxon>Bacteria</taxon>
        <taxon>Pseudomonadati</taxon>
        <taxon>Pseudomonadota</taxon>
        <taxon>Gammaproteobacteria</taxon>
        <taxon>Aeromonadales</taxon>
        <taxon>Aeromonadaceae</taxon>
        <taxon>Tolumonas</taxon>
    </lineage>
</organism>
<keyword evidence="9" id="KW-0175">Coiled coil</keyword>
<keyword evidence="7 8" id="KW-0482">Metalloprotease</keyword>
<evidence type="ECO:0000256" key="7">
    <source>
        <dbReference type="ARBA" id="ARBA00023049"/>
    </source>
</evidence>
<name>C4LC68_TOLAT</name>
<dbReference type="AlphaFoldDB" id="C4LC68"/>
<dbReference type="Proteomes" id="UP000009073">
    <property type="component" value="Chromosome"/>
</dbReference>
<evidence type="ECO:0000313" key="11">
    <source>
        <dbReference type="EMBL" id="ACQ92547.1"/>
    </source>
</evidence>
<feature type="active site" evidence="8">
    <location>
        <position position="116"/>
    </location>
</feature>
<feature type="binding site" evidence="8">
    <location>
        <position position="115"/>
    </location>
    <ligand>
        <name>Zn(2+)</name>
        <dbReference type="ChEBI" id="CHEBI:29105"/>
        <note>catalytic</note>
    </ligand>
</feature>
<comment type="function">
    <text evidence="8">Functions as both a chaperone and a metalloprotease. Maintains the integrity of the outer membrane by promoting either the assembly or the elimination of outer membrane proteins, depending on their folding state.</text>
</comment>
<dbReference type="GO" id="GO:0008270">
    <property type="term" value="F:zinc ion binding"/>
    <property type="evidence" value="ECO:0007669"/>
    <property type="project" value="UniProtKB-UniRule"/>
</dbReference>
<dbReference type="Pfam" id="PF14559">
    <property type="entry name" value="TPR_19"/>
    <property type="match status" value="1"/>
</dbReference>
<dbReference type="EC" id="3.4.-.-" evidence="8"/>
<dbReference type="Pfam" id="PF01435">
    <property type="entry name" value="Peptidase_M48"/>
    <property type="match status" value="1"/>
</dbReference>
<feature type="binding site" evidence="8">
    <location>
        <position position="180"/>
    </location>
    <ligand>
        <name>Zn(2+)</name>
        <dbReference type="ChEBI" id="CHEBI:29105"/>
        <note>catalytic</note>
    </ligand>
</feature>
<dbReference type="EMBL" id="CP001616">
    <property type="protein sequence ID" value="ACQ92547.1"/>
    <property type="molecule type" value="Genomic_DNA"/>
</dbReference>
<evidence type="ECO:0000256" key="6">
    <source>
        <dbReference type="ARBA" id="ARBA00022833"/>
    </source>
</evidence>
<evidence type="ECO:0000313" key="12">
    <source>
        <dbReference type="Proteomes" id="UP000009073"/>
    </source>
</evidence>
<dbReference type="HOGENOM" id="CLU_030556_1_1_6"/>
<comment type="similarity">
    <text evidence="8">Belongs to the peptidase M48 family. BepA subfamily.</text>
</comment>
<reference evidence="11 12" key="2">
    <citation type="journal article" date="2011" name="Stand. Genomic Sci.">
        <title>Complete genome sequence of Tolumonas auensis type strain (TA 4).</title>
        <authorList>
            <person name="Chertkov O."/>
            <person name="Copeland A."/>
            <person name="Lucas S."/>
            <person name="Lapidus A."/>
            <person name="Berry K.W."/>
            <person name="Detter J.C."/>
            <person name="Del Rio T.G."/>
            <person name="Hammon N."/>
            <person name="Dalin E."/>
            <person name="Tice H."/>
            <person name="Pitluck S."/>
            <person name="Richardson P."/>
            <person name="Bruce D."/>
            <person name="Goodwin L."/>
            <person name="Han C."/>
            <person name="Tapia R."/>
            <person name="Saunders E."/>
            <person name="Schmutz J."/>
            <person name="Brettin T."/>
            <person name="Larimer F."/>
            <person name="Land M."/>
            <person name="Hauser L."/>
            <person name="Spring S."/>
            <person name="Rohde M."/>
            <person name="Kyrpides N.C."/>
            <person name="Ivanova N."/>
            <person name="Goker M."/>
            <person name="Beller H.R."/>
            <person name="Klenk H.P."/>
            <person name="Woyke T."/>
        </authorList>
    </citation>
    <scope>NUCLEOTIDE SEQUENCE [LARGE SCALE GENOMIC DNA]</scope>
    <source>
        <strain evidence="12">DSM 9187 / TA4</strain>
    </source>
</reference>
<dbReference type="PANTHER" id="PTHR22726:SF1">
    <property type="entry name" value="METALLOENDOPEPTIDASE OMA1, MITOCHONDRIAL"/>
    <property type="match status" value="1"/>
</dbReference>
<comment type="cofactor">
    <cofactor evidence="8">
        <name>Zn(2+)</name>
        <dbReference type="ChEBI" id="CHEBI:29105"/>
    </cofactor>
    <text evidence="8">Binds 1 zinc ion per subunit.</text>
</comment>
<protein>
    <recommendedName>
        <fullName evidence="8">Putative beta-barrel assembly-enhancing protease</fullName>
        <ecNumber evidence="8">3.4.-.-</ecNumber>
    </recommendedName>
</protein>
<evidence type="ECO:0000256" key="5">
    <source>
        <dbReference type="ARBA" id="ARBA00022801"/>
    </source>
</evidence>
<keyword evidence="1 8" id="KW-0645">Protease</keyword>
<dbReference type="eggNOG" id="COG4783">
    <property type="taxonomic scope" value="Bacteria"/>
</dbReference>
<dbReference type="KEGG" id="tau:Tola_0919"/>
<keyword evidence="4 8" id="KW-0574">Periplasm</keyword>
<keyword evidence="2 8" id="KW-0479">Metal-binding</keyword>
<dbReference type="GO" id="GO:0004222">
    <property type="term" value="F:metalloendopeptidase activity"/>
    <property type="evidence" value="ECO:0007669"/>
    <property type="project" value="InterPro"/>
</dbReference>
<evidence type="ECO:0000256" key="3">
    <source>
        <dbReference type="ARBA" id="ARBA00022729"/>
    </source>
</evidence>
<dbReference type="CDD" id="cd07333">
    <property type="entry name" value="M48C_bepA_like"/>
    <property type="match status" value="1"/>
</dbReference>
<comment type="subcellular location">
    <subcellularLocation>
        <location evidence="8">Periplasm</location>
    </subcellularLocation>
</comment>
<evidence type="ECO:0000256" key="8">
    <source>
        <dbReference type="HAMAP-Rule" id="MF_00997"/>
    </source>
</evidence>
<evidence type="ECO:0000256" key="9">
    <source>
        <dbReference type="SAM" id="Coils"/>
    </source>
</evidence>
<dbReference type="Gene3D" id="3.30.2010.10">
    <property type="entry name" value="Metalloproteases ('zincins'), catalytic domain"/>
    <property type="match status" value="1"/>
</dbReference>
<evidence type="ECO:0000256" key="1">
    <source>
        <dbReference type="ARBA" id="ARBA00022670"/>
    </source>
</evidence>
<evidence type="ECO:0000259" key="10">
    <source>
        <dbReference type="Pfam" id="PF01435"/>
    </source>
</evidence>
<dbReference type="GO" id="GO:0016020">
    <property type="term" value="C:membrane"/>
    <property type="evidence" value="ECO:0007669"/>
    <property type="project" value="InterPro"/>
</dbReference>
<accession>C4LC68</accession>
<gene>
    <name evidence="11" type="ordered locus">Tola_0919</name>
</gene>
<dbReference type="Gene3D" id="1.25.40.10">
    <property type="entry name" value="Tetratricopeptide repeat domain"/>
    <property type="match status" value="1"/>
</dbReference>
<feature type="binding site" evidence="8">
    <location>
        <position position="119"/>
    </location>
    <ligand>
        <name>Zn(2+)</name>
        <dbReference type="ChEBI" id="CHEBI:29105"/>
        <note>catalytic</note>
    </ligand>
</feature>
<proteinExistence type="inferred from homology"/>
<keyword evidence="3 8" id="KW-0732">Signal</keyword>
<keyword evidence="5 8" id="KW-0378">Hydrolase</keyword>
<dbReference type="SUPFAM" id="SSF48452">
    <property type="entry name" value="TPR-like"/>
    <property type="match status" value="1"/>
</dbReference>
<dbReference type="HAMAP" id="MF_00997">
    <property type="entry name" value="Protease_BepA"/>
    <property type="match status" value="1"/>
</dbReference>
<dbReference type="GO" id="GO:0042597">
    <property type="term" value="C:periplasmic space"/>
    <property type="evidence" value="ECO:0007669"/>
    <property type="project" value="UniProtKB-SubCell"/>
</dbReference>